<accession>A0A9E2L5Z1</accession>
<feature type="domain" description="Nitroreductase" evidence="1">
    <location>
        <begin position="10"/>
        <end position="61"/>
    </location>
</feature>
<comment type="caution">
    <text evidence="2">The sequence shown here is derived from an EMBL/GenBank/DDBJ whole genome shotgun (WGS) entry which is preliminary data.</text>
</comment>
<organism evidence="2 3">
    <name type="scientific">Candidatus Paraprevotella stercoravium</name>
    <dbReference type="NCBI Taxonomy" id="2838725"/>
    <lineage>
        <taxon>Bacteria</taxon>
        <taxon>Pseudomonadati</taxon>
        <taxon>Bacteroidota</taxon>
        <taxon>Bacteroidia</taxon>
        <taxon>Bacteroidales</taxon>
        <taxon>Prevotellaceae</taxon>
        <taxon>Paraprevotella</taxon>
    </lineage>
</organism>
<name>A0A9E2L5Z1_9BACT</name>
<gene>
    <name evidence="2" type="ORF">H9789_07355</name>
</gene>
<dbReference type="PANTHER" id="PTHR23026">
    <property type="entry name" value="NADPH NITROREDUCTASE"/>
    <property type="match status" value="1"/>
</dbReference>
<reference evidence="2" key="2">
    <citation type="submission" date="2021-04" db="EMBL/GenBank/DDBJ databases">
        <authorList>
            <person name="Gilroy R."/>
        </authorList>
    </citation>
    <scope>NUCLEOTIDE SEQUENCE</scope>
    <source>
        <strain evidence="2">G3-2149</strain>
    </source>
</reference>
<dbReference type="Pfam" id="PF00881">
    <property type="entry name" value="Nitroreductase"/>
    <property type="match status" value="2"/>
</dbReference>
<proteinExistence type="predicted"/>
<feature type="domain" description="Nitroreductase" evidence="1">
    <location>
        <begin position="89"/>
        <end position="159"/>
    </location>
</feature>
<dbReference type="InterPro" id="IPR029479">
    <property type="entry name" value="Nitroreductase"/>
</dbReference>
<dbReference type="CDD" id="cd02150">
    <property type="entry name" value="nitroreductase"/>
    <property type="match status" value="1"/>
</dbReference>
<dbReference type="AlphaFoldDB" id="A0A9E2L5Z1"/>
<dbReference type="PANTHER" id="PTHR23026:SF123">
    <property type="entry name" value="NAD(P)H NITROREDUCTASE RV3131-RELATED"/>
    <property type="match status" value="1"/>
</dbReference>
<reference evidence="2" key="1">
    <citation type="journal article" date="2021" name="PeerJ">
        <title>Extensive microbial diversity within the chicken gut microbiome revealed by metagenomics and culture.</title>
        <authorList>
            <person name="Gilroy R."/>
            <person name="Ravi A."/>
            <person name="Getino M."/>
            <person name="Pursley I."/>
            <person name="Horton D.L."/>
            <person name="Alikhan N.F."/>
            <person name="Baker D."/>
            <person name="Gharbi K."/>
            <person name="Hall N."/>
            <person name="Watson M."/>
            <person name="Adriaenssens E.M."/>
            <person name="Foster-Nyarko E."/>
            <person name="Jarju S."/>
            <person name="Secka A."/>
            <person name="Antonio M."/>
            <person name="Oren A."/>
            <person name="Chaudhuri R.R."/>
            <person name="La Ragione R."/>
            <person name="Hildebrand F."/>
            <person name="Pallen M.J."/>
        </authorList>
    </citation>
    <scope>NUCLEOTIDE SEQUENCE</scope>
    <source>
        <strain evidence="2">G3-2149</strain>
    </source>
</reference>
<dbReference type="EMBL" id="JAHLFU010000157">
    <property type="protein sequence ID" value="MBU3853616.1"/>
    <property type="molecule type" value="Genomic_DNA"/>
</dbReference>
<dbReference type="Proteomes" id="UP000823865">
    <property type="component" value="Unassembled WGS sequence"/>
</dbReference>
<sequence length="181" mass="20431">MIQDKTITDILTRVTVRKFTDEPVGDEDLRLLLQAAMAAPSSMNLQPWHFIVVRDETVKQCLKDCLPYAKMINKGCTGIVVCGDVSLYEHINKVDKEDNTLYWVQDCSAASENLLLAAHAIGLGAVWTGIYPLESRVKKLRELLSIPAHVVPLNLILVGHPVNIPLPKKKWDEKKLHYDKY</sequence>
<dbReference type="GO" id="GO:0016491">
    <property type="term" value="F:oxidoreductase activity"/>
    <property type="evidence" value="ECO:0007669"/>
    <property type="project" value="InterPro"/>
</dbReference>
<protein>
    <submittedName>
        <fullName evidence="2">Nitroreductase family protein</fullName>
    </submittedName>
</protein>
<dbReference type="InterPro" id="IPR050627">
    <property type="entry name" value="Nitroreductase/BluB"/>
</dbReference>
<dbReference type="InterPro" id="IPR000415">
    <property type="entry name" value="Nitroreductase-like"/>
</dbReference>
<evidence type="ECO:0000313" key="3">
    <source>
        <dbReference type="Proteomes" id="UP000823865"/>
    </source>
</evidence>
<evidence type="ECO:0000313" key="2">
    <source>
        <dbReference type="EMBL" id="MBU3853616.1"/>
    </source>
</evidence>
<dbReference type="SUPFAM" id="SSF55469">
    <property type="entry name" value="FMN-dependent nitroreductase-like"/>
    <property type="match status" value="1"/>
</dbReference>
<evidence type="ECO:0000259" key="1">
    <source>
        <dbReference type="Pfam" id="PF00881"/>
    </source>
</evidence>
<dbReference type="Gene3D" id="3.40.109.10">
    <property type="entry name" value="NADH Oxidase"/>
    <property type="match status" value="1"/>
</dbReference>